<dbReference type="Pfam" id="PF00528">
    <property type="entry name" value="BPD_transp_1"/>
    <property type="match status" value="1"/>
</dbReference>
<feature type="transmembrane region" description="Helical" evidence="7">
    <location>
        <begin position="194"/>
        <end position="213"/>
    </location>
</feature>
<keyword evidence="10" id="KW-1185">Reference proteome</keyword>
<organism evidence="9 10">
    <name type="scientific">Devosia rhodophyticola</name>
    <dbReference type="NCBI Taxonomy" id="3026423"/>
    <lineage>
        <taxon>Bacteria</taxon>
        <taxon>Pseudomonadati</taxon>
        <taxon>Pseudomonadota</taxon>
        <taxon>Alphaproteobacteria</taxon>
        <taxon>Hyphomicrobiales</taxon>
        <taxon>Devosiaceae</taxon>
        <taxon>Devosia</taxon>
    </lineage>
</organism>
<feature type="transmembrane region" description="Helical" evidence="7">
    <location>
        <begin position="102"/>
        <end position="125"/>
    </location>
</feature>
<accession>A0ABY7YV34</accession>
<dbReference type="CDD" id="cd06261">
    <property type="entry name" value="TM_PBP2"/>
    <property type="match status" value="1"/>
</dbReference>
<keyword evidence="6 7" id="KW-0472">Membrane</keyword>
<comment type="similarity">
    <text evidence="7">Belongs to the binding-protein-dependent transport system permease family.</text>
</comment>
<evidence type="ECO:0000256" key="2">
    <source>
        <dbReference type="ARBA" id="ARBA00022448"/>
    </source>
</evidence>
<name>A0ABY7YV34_9HYPH</name>
<protein>
    <submittedName>
        <fullName evidence="9">ABC transporter permease</fullName>
    </submittedName>
</protein>
<dbReference type="SUPFAM" id="SSF161098">
    <property type="entry name" value="MetI-like"/>
    <property type="match status" value="1"/>
</dbReference>
<feature type="transmembrane region" description="Helical" evidence="7">
    <location>
        <begin position="137"/>
        <end position="162"/>
    </location>
</feature>
<evidence type="ECO:0000259" key="8">
    <source>
        <dbReference type="PROSITE" id="PS50928"/>
    </source>
</evidence>
<evidence type="ECO:0000256" key="6">
    <source>
        <dbReference type="ARBA" id="ARBA00023136"/>
    </source>
</evidence>
<feature type="transmembrane region" description="Helical" evidence="7">
    <location>
        <begin position="256"/>
        <end position="280"/>
    </location>
</feature>
<sequence length="333" mass="36777">MARYIGYRIFYALVLLVLVSMVSFLVIELPPGDYLSTVIAKLEQTGTALSDEQIAAMTQQYGLDLPIHMKYLKWISGFFVGNFGYSFEWGRPVASLIAEPMVLTLFIAIIIVFFTYLISIPIGIYSATHQYSIGDNVVTVFGFLGLATPNFLVAVVILFFGLRWFNVDLSGLFSSEYLAAPWSFGRFIDMMMHLPVQVLVVSTALSASLIRVMRASLLDELQKQYVVTARAKGVDETALLFKYPVRLALNPIISEFAMILPATISAATITAVVLGFPTAGPMLLRSLISQDIYLSASILMMMTFLVVIGSSLADFLLVTVDPRIRLDKSADRG</sequence>
<dbReference type="PANTHER" id="PTHR30465:SF43">
    <property type="entry name" value="OLIGOPEPTIDE ABC TRANSPORTER, PERMEASE PROTEIN"/>
    <property type="match status" value="1"/>
</dbReference>
<dbReference type="PANTHER" id="PTHR30465">
    <property type="entry name" value="INNER MEMBRANE ABC TRANSPORTER"/>
    <property type="match status" value="1"/>
</dbReference>
<keyword evidence="5 7" id="KW-1133">Transmembrane helix</keyword>
<evidence type="ECO:0000256" key="1">
    <source>
        <dbReference type="ARBA" id="ARBA00004651"/>
    </source>
</evidence>
<dbReference type="Pfam" id="PF19300">
    <property type="entry name" value="BPD_transp_1_N"/>
    <property type="match status" value="1"/>
</dbReference>
<evidence type="ECO:0000313" key="10">
    <source>
        <dbReference type="Proteomes" id="UP001222118"/>
    </source>
</evidence>
<comment type="subcellular location">
    <subcellularLocation>
        <location evidence="1 7">Cell membrane</location>
        <topology evidence="1 7">Multi-pass membrane protein</topology>
    </subcellularLocation>
</comment>
<dbReference type="InterPro" id="IPR045621">
    <property type="entry name" value="BPD_transp_1_N"/>
</dbReference>
<evidence type="ECO:0000256" key="5">
    <source>
        <dbReference type="ARBA" id="ARBA00022989"/>
    </source>
</evidence>
<keyword evidence="2 7" id="KW-0813">Transport</keyword>
<reference evidence="9 10" key="1">
    <citation type="submission" date="2023-02" db="EMBL/GenBank/DDBJ databases">
        <title>Devosia chondri sp. nov., isolated from the phycosphere of marine algae.</title>
        <authorList>
            <person name="Kim J.M."/>
            <person name="Lee J.K."/>
            <person name="Choi B.J."/>
            <person name="Bayburt H."/>
            <person name="Jeon C.O."/>
        </authorList>
    </citation>
    <scope>NUCLEOTIDE SEQUENCE [LARGE SCALE GENOMIC DNA]</scope>
    <source>
        <strain evidence="9 10">G2-5</strain>
    </source>
</reference>
<keyword evidence="3" id="KW-1003">Cell membrane</keyword>
<evidence type="ECO:0000313" key="9">
    <source>
        <dbReference type="EMBL" id="WDR04794.1"/>
    </source>
</evidence>
<dbReference type="Proteomes" id="UP001222118">
    <property type="component" value="Chromosome"/>
</dbReference>
<dbReference type="Gene3D" id="1.10.3720.10">
    <property type="entry name" value="MetI-like"/>
    <property type="match status" value="1"/>
</dbReference>
<keyword evidence="4 7" id="KW-0812">Transmembrane</keyword>
<dbReference type="RefSeq" id="WP_282210315.1">
    <property type="nucleotide sequence ID" value="NZ_CP118247.1"/>
</dbReference>
<dbReference type="PROSITE" id="PS50928">
    <property type="entry name" value="ABC_TM1"/>
    <property type="match status" value="1"/>
</dbReference>
<evidence type="ECO:0000256" key="3">
    <source>
        <dbReference type="ARBA" id="ARBA00022475"/>
    </source>
</evidence>
<evidence type="ECO:0000256" key="7">
    <source>
        <dbReference type="RuleBase" id="RU363032"/>
    </source>
</evidence>
<evidence type="ECO:0000256" key="4">
    <source>
        <dbReference type="ARBA" id="ARBA00022692"/>
    </source>
</evidence>
<dbReference type="InterPro" id="IPR035906">
    <property type="entry name" value="MetI-like_sf"/>
</dbReference>
<feature type="transmembrane region" description="Helical" evidence="7">
    <location>
        <begin position="9"/>
        <end position="27"/>
    </location>
</feature>
<feature type="transmembrane region" description="Helical" evidence="7">
    <location>
        <begin position="292"/>
        <end position="318"/>
    </location>
</feature>
<proteinExistence type="inferred from homology"/>
<feature type="domain" description="ABC transmembrane type-1" evidence="8">
    <location>
        <begin position="101"/>
        <end position="317"/>
    </location>
</feature>
<dbReference type="EMBL" id="CP118247">
    <property type="protein sequence ID" value="WDR04794.1"/>
    <property type="molecule type" value="Genomic_DNA"/>
</dbReference>
<gene>
    <name evidence="9" type="ORF">PSQ90_10755</name>
</gene>
<dbReference type="InterPro" id="IPR000515">
    <property type="entry name" value="MetI-like"/>
</dbReference>